<dbReference type="SMART" id="SM00825">
    <property type="entry name" value="PKS_KS"/>
    <property type="match status" value="2"/>
</dbReference>
<dbReference type="Gene3D" id="3.40.47.10">
    <property type="match status" value="2"/>
</dbReference>
<dbReference type="PROSITE" id="PS00012">
    <property type="entry name" value="PHOSPHOPANTETHEINE"/>
    <property type="match status" value="2"/>
</dbReference>
<dbReference type="Gene3D" id="3.40.366.10">
    <property type="entry name" value="Malonyl-Coenzyme A Acyl Carrier Protein, domain 2"/>
    <property type="match status" value="2"/>
</dbReference>
<evidence type="ECO:0000259" key="7">
    <source>
        <dbReference type="PROSITE" id="PS52004"/>
    </source>
</evidence>
<dbReference type="InterPro" id="IPR032821">
    <property type="entry name" value="PKS_assoc"/>
</dbReference>
<dbReference type="Pfam" id="PF00698">
    <property type="entry name" value="Acyl_transf_1"/>
    <property type="match status" value="2"/>
</dbReference>
<dbReference type="InterPro" id="IPR014031">
    <property type="entry name" value="Ketoacyl_synth_C"/>
</dbReference>
<evidence type="ECO:0000256" key="3">
    <source>
        <dbReference type="ARBA" id="ARBA00022679"/>
    </source>
</evidence>
<dbReference type="CDD" id="cd00833">
    <property type="entry name" value="PKS"/>
    <property type="match status" value="2"/>
</dbReference>
<keyword evidence="2" id="KW-0597">Phosphoprotein</keyword>
<dbReference type="SUPFAM" id="SSF53901">
    <property type="entry name" value="Thiolase-like"/>
    <property type="match status" value="2"/>
</dbReference>
<evidence type="ECO:0000313" key="9">
    <source>
        <dbReference type="Proteomes" id="UP001501570"/>
    </source>
</evidence>
<evidence type="ECO:0000256" key="5">
    <source>
        <dbReference type="SAM" id="MobiDB-lite"/>
    </source>
</evidence>
<protein>
    <recommendedName>
        <fullName evidence="10">Acyl transferase domain-containing protein</fullName>
    </recommendedName>
</protein>
<dbReference type="SMART" id="SM00827">
    <property type="entry name" value="PKS_AT"/>
    <property type="match status" value="2"/>
</dbReference>
<dbReference type="InterPro" id="IPR016036">
    <property type="entry name" value="Malonyl_transacylase_ACP-bd"/>
</dbReference>
<dbReference type="PANTHER" id="PTHR43775:SF51">
    <property type="entry name" value="INACTIVE PHENOLPHTHIOCEROL SYNTHESIS POLYKETIDE SYNTHASE TYPE I PKS1-RELATED"/>
    <property type="match status" value="1"/>
</dbReference>
<keyword evidence="9" id="KW-1185">Reference proteome</keyword>
<feature type="domain" description="Carrier" evidence="6">
    <location>
        <begin position="1442"/>
        <end position="1517"/>
    </location>
</feature>
<proteinExistence type="predicted"/>
<evidence type="ECO:0000256" key="1">
    <source>
        <dbReference type="ARBA" id="ARBA00022450"/>
    </source>
</evidence>
<dbReference type="Gene3D" id="3.40.50.720">
    <property type="entry name" value="NAD(P)-binding Rossmann-like Domain"/>
    <property type="match status" value="2"/>
</dbReference>
<dbReference type="InterPro" id="IPR016035">
    <property type="entry name" value="Acyl_Trfase/lysoPLipase"/>
</dbReference>
<evidence type="ECO:0000259" key="6">
    <source>
        <dbReference type="PROSITE" id="PS50075"/>
    </source>
</evidence>
<evidence type="ECO:0000313" key="8">
    <source>
        <dbReference type="EMBL" id="GAA5201790.1"/>
    </source>
</evidence>
<dbReference type="InterPro" id="IPR041618">
    <property type="entry name" value="PKS_DE"/>
</dbReference>
<feature type="domain" description="Ketosynthase family 3 (KS3)" evidence="7">
    <location>
        <begin position="9"/>
        <end position="434"/>
    </location>
</feature>
<dbReference type="InterPro" id="IPR006162">
    <property type="entry name" value="Ppantetheine_attach_site"/>
</dbReference>
<dbReference type="InterPro" id="IPR014043">
    <property type="entry name" value="Acyl_transferase_dom"/>
</dbReference>
<dbReference type="SMART" id="SM00823">
    <property type="entry name" value="PKS_PP"/>
    <property type="match status" value="2"/>
</dbReference>
<gene>
    <name evidence="8" type="ORF">GCM10023322_82460</name>
</gene>
<dbReference type="PROSITE" id="PS50075">
    <property type="entry name" value="CARRIER"/>
    <property type="match status" value="2"/>
</dbReference>
<dbReference type="Pfam" id="PF00550">
    <property type="entry name" value="PP-binding"/>
    <property type="match status" value="2"/>
</dbReference>
<dbReference type="PROSITE" id="PS52004">
    <property type="entry name" value="KS3_2"/>
    <property type="match status" value="2"/>
</dbReference>
<dbReference type="SUPFAM" id="SSF47336">
    <property type="entry name" value="ACP-like"/>
    <property type="match status" value="2"/>
</dbReference>
<evidence type="ECO:0000256" key="2">
    <source>
        <dbReference type="ARBA" id="ARBA00022553"/>
    </source>
</evidence>
<dbReference type="SUPFAM" id="SSF55048">
    <property type="entry name" value="Probable ACP-binding domain of malonyl-CoA ACP transacylase"/>
    <property type="match status" value="2"/>
</dbReference>
<dbReference type="SUPFAM" id="SSF51735">
    <property type="entry name" value="NAD(P)-binding Rossmann-fold domains"/>
    <property type="match status" value="4"/>
</dbReference>
<dbReference type="Pfam" id="PF16197">
    <property type="entry name" value="KAsynt_C_assoc"/>
    <property type="match status" value="2"/>
</dbReference>
<dbReference type="PROSITE" id="PS00606">
    <property type="entry name" value="KS3_1"/>
    <property type="match status" value="2"/>
</dbReference>
<evidence type="ECO:0000256" key="4">
    <source>
        <dbReference type="ARBA" id="ARBA00023315"/>
    </source>
</evidence>
<reference evidence="9" key="1">
    <citation type="journal article" date="2019" name="Int. J. Syst. Evol. Microbiol.">
        <title>The Global Catalogue of Microorganisms (GCM) 10K type strain sequencing project: providing services to taxonomists for standard genome sequencing and annotation.</title>
        <authorList>
            <consortium name="The Broad Institute Genomics Platform"/>
            <consortium name="The Broad Institute Genome Sequencing Center for Infectious Disease"/>
            <person name="Wu L."/>
            <person name="Ma J."/>
        </authorList>
    </citation>
    <scope>NUCLEOTIDE SEQUENCE [LARGE SCALE GENOMIC DNA]</scope>
    <source>
        <strain evidence="9">JCM 18304</strain>
    </source>
</reference>
<dbReference type="Gene3D" id="3.30.70.3290">
    <property type="match status" value="2"/>
</dbReference>
<dbReference type="InterPro" id="IPR009081">
    <property type="entry name" value="PP-bd_ACP"/>
</dbReference>
<dbReference type="PANTHER" id="PTHR43775">
    <property type="entry name" value="FATTY ACID SYNTHASE"/>
    <property type="match status" value="1"/>
</dbReference>
<dbReference type="EMBL" id="BAABJQ010000054">
    <property type="protein sequence ID" value="GAA5201790.1"/>
    <property type="molecule type" value="Genomic_DNA"/>
</dbReference>
<dbReference type="InterPro" id="IPR050091">
    <property type="entry name" value="PKS_NRPS_Biosynth_Enz"/>
</dbReference>
<dbReference type="InterPro" id="IPR020806">
    <property type="entry name" value="PKS_PP-bd"/>
</dbReference>
<dbReference type="Pfam" id="PF08659">
    <property type="entry name" value="KR"/>
    <property type="match status" value="2"/>
</dbReference>
<dbReference type="CDD" id="cd08952">
    <property type="entry name" value="KR_1_SDR_x"/>
    <property type="match status" value="2"/>
</dbReference>
<dbReference type="SMART" id="SM00822">
    <property type="entry name" value="PKS_KR"/>
    <property type="match status" value="2"/>
</dbReference>
<dbReference type="InterPro" id="IPR020841">
    <property type="entry name" value="PKS_Beta-ketoAc_synthase_dom"/>
</dbReference>
<dbReference type="Gene3D" id="6.10.140.1830">
    <property type="match status" value="1"/>
</dbReference>
<keyword evidence="1" id="KW-0596">Phosphopantetheine</keyword>
<feature type="compositionally biased region" description="Low complexity" evidence="5">
    <location>
        <begin position="2929"/>
        <end position="2940"/>
    </location>
</feature>
<dbReference type="InterPro" id="IPR057326">
    <property type="entry name" value="KR_dom"/>
</dbReference>
<dbReference type="InterPro" id="IPR016039">
    <property type="entry name" value="Thiolase-like"/>
</dbReference>
<dbReference type="InterPro" id="IPR018201">
    <property type="entry name" value="Ketoacyl_synth_AS"/>
</dbReference>
<dbReference type="Gene3D" id="1.10.1200.10">
    <property type="entry name" value="ACP-like"/>
    <property type="match status" value="2"/>
</dbReference>
<dbReference type="Pfam" id="PF18369">
    <property type="entry name" value="PKS_DE"/>
    <property type="match status" value="1"/>
</dbReference>
<dbReference type="Pfam" id="PF00109">
    <property type="entry name" value="ketoacyl-synt"/>
    <property type="match status" value="2"/>
</dbReference>
<dbReference type="NCBIfam" id="NF045894">
    <property type="entry name" value="PKS_plus_SDR"/>
    <property type="match status" value="2"/>
</dbReference>
<sequence>MDELEAAAGEPIAVIGMGCRFPGGADTPQGLWDLVATGTDAIAGFPADRGWRTDGLFGDAEDSGTTYVREGGFLYDVAGFDPGFFGISPREALAMDPQQRLLLEVAWESFEQAGIVPRTLRGSRAGVFVGAAYQGYGTGAGEALRSVEGHLMTGNATSVVSGRLAYTFGLEGPAITVDTACSSSLVALHLAVQSLRRGECTLALAGGAGIMVNPDMFVEFSRQRGLAADGRCKSFADEADGTGWGEGAGIVLVERLSDAQRLGHPILAVIRGSAVNQDGASSGLSAPNGPSQQRVIRAALADARLAASEVDAVEAHGTGTALGDPIEAQALLATYGREHTPDRPLWLGSFKSNVGHTQAAAGIGGVIKMVQALRYATLPPTLHAEHPSGQVDWGDGTVRLLTDGRPWPTTGSPRRGAVSSFGISGTNAHIVLEEAPEPEPTAEPAAPEALPILLSGNGPAALRDQATRLLAHLDGDPATDQTGVSATLALSRTQFPDRAAVVGDNPSSVRAALAALASGEDAPGLVTGTALPGGKVAFVFPGQGAQWPGMATALLDTAPVFAQRMTECDAALAPFVDWSLLDVLRGAPDAPPLDRVDVVQPALFAMMVSLAELWRAHGVRPDAVVGHSQGEIAAAVVAGALSLSDGARVVGLRSQALRALSGAGGMVSVSAAAQRVTEWAAQTGAPVEIAAVNGPATVVVSGPPAALDDLLAWCAEQDIRARRVPVDYASHSSQIEGLRDELLATLAPVRPRPAEIPMLSTVTAQWVDGTGLDADYWYRNLRGTVRLDPAVRALAGAGYRHFLEMSPHPVLTVSIGDVLDDAGVTAATGGSLRRDDGGLGRFRLSVASAHVRGLPVDWASVFPAAPVAALPTYAFQRRRYWLEPDAVAEQQDAAPAADDDFWQAVDSADLELLTEVLGVEEDASLADLLPALSDWRRRQQDESIVDSWRYRIEWQPRSTSADGRPGGRWLAVLPAATPSHPVLDALRDAALSVEVLRVGADPDRAGLANQLAGHGADIDGVVSLLAVDDRPDPARPGLTSGLVATLLLAQALGDAAVSAPLWLLTTGAVVAGAKDAPPDPAQAQIWGLGRVVGLEHPDRWGGLIDLPAALDGRTGAQLAALLTGGGDEDQIALRPAGALVRRLVRARPPRSGRPLNLRGTALVTGGTGALGAHIANWLAGCGVEHVVMLSRRGADAPGAAALAELEVPVTVRACDVADREALRALVAELTDAGHEIRTVIHAAALIELDSVVGTDPDRLAAVAHAKVAGAENLDAIFTGDLDAFVLFSSIAGVWGSGEHASYATANAHLDALAERRRARGLRATTIAWGVWAAVNAWAEARTGQDVDAQRLIRQGLPFLDPGRALHALGRALADDETFLAIADIDWPRFAPVFAAARPRPLLDGIPQARQALAAAPSATPDGGADTPIRARLAGLSAAARLDVLVDLVRSRAAAVLGHASADDVPPDRAMRELGFDSLTAVDLRGRLNAATGLSLPSTVVFDHPTAEDLARRLDAELTGAALTDTVTAGPVAADEQIAIVAMSCRYPGGVASPEDLWQLLADGRDAISVFPTDRGWDNASLFDPDPDNEGTSYTRQGGFLYNAGDFDAAFFGISPREAVTMDPQQRLLLETTWEALERAGIDPRTRRGTPTGVFVGTNYQDYGIGLAAPDTSAGHLLTGGAASVVSGRISYTLGLEGPAVTVDTACSSSLVALHLAAQALRQGECDLALAAGVAVMSTPGSFVAFSRQRALAPDGRCKAFAEAADGMGLAEGISVLLVERLADARRNGHPVLALIRGSAVNQDGASNGLTAPNGRSQQKVIRQALAHAGLGANEVDVVEAHGTGTTLGDPIEAQALLATYGRDRDPDRPLWIGSVKSNIGHTQAASGIAGVIKMVLAMRHEVLPRTLHIDQPSTHVDWSAGTVRLLSDERAWPAGQAPRRAGVSSFGMSGTNVHVLLEEPPVADPAPRPTTGSWSTGAPLPWVLSARTDTALRAQAGRLAAAIGGAPDQGGYLAEVGYSLLCTRSTFERRAVLVARDEGGFRALLNGLADGEMPPGVVTGAANRRRKTAFVFPGQGSQWTGMALELLDVSTVFSQSMTACAEALLPHLETPLSEPERLWPWLLADAEALNRVDLVQPALFAVMVSLAEVWRAHGVVPDAVIGHSQGEIAAAVVAGALSLDDGARLIALRSRALVALSGVGAMASVGASADTVAARLAGYDGRLVVAAVNGPETVVVSGDVDAMDSFEAETTADGIRFRRIPVDYASHSPHVERLRDELAELFGTVRPSPAGVTFCSTVTGGPVDPTVLDAGYWYDNLRKPVLLEPAVRALADDGYDTFVECSPHPVLTLALSGTLDAAGHDGLVLSSLRRDEDSAERMLRSLAEAHTGGVEVDWTLVTGTGHRTVELPTYAFDGTRFWLDPQPARQATLDVDEAFWAAVRDGDLAGLADWRDRHAAAQAAQWCYRIAWNGPLPAAPATLAGRWIALVPDAGRPDAAAILDALAARGAEVVPLGVPAGGRPALAAELGQLAAAGPVSGVALLAASGPADGVLATAAELAPALADAGLTAPAWLITRHAVAITEDETPDPDQAALWGLGRVVGLEYPALWGGLVDLPEAWDEAAADLLAGVLAGDGVEDQVAIRPGGVHARRLVPAGFTDKSGPGGAWKPQGTVLITGGTGALGAHVARWLARSGAEHLVLTSRRGEDAPGARELRDELATTGVGVTIAACDLADRGAVVALLDDLRANDHLPSAVVHAAGIPQASTLDETTGTPDDTADTFAQMYSGKVTGARHLDELLGDGLDAFVLFSSNSGVWGSAGQGAYAAANAWLDGFAARRRAQGRAATSVAWGLWAGGGMAGDEGEHQLRRRGLRPMDPENAVAALRQALDRGVDFVAVADVDWDRFLPVFTAARPRPLFDDLPRRAQAPTAGESAADPAGDGAPAELARLRALPEAERQDAVLTLVRATAAAALGHAGPQAVDSSRPFRELGFDSVTAVEVRNRLRAATGLALPATALFDYPTAAALARHLLDQIAPSGDEIFDQLDRIEEALPSAGTDENTRMRLRMRLRTLLERCEADDAAAGDDAETQLAEASADEVFAFIENQFGIS</sequence>
<organism evidence="8 9">
    <name type="scientific">Rugosimonospora acidiphila</name>
    <dbReference type="NCBI Taxonomy" id="556531"/>
    <lineage>
        <taxon>Bacteria</taxon>
        <taxon>Bacillati</taxon>
        <taxon>Actinomycetota</taxon>
        <taxon>Actinomycetes</taxon>
        <taxon>Micromonosporales</taxon>
        <taxon>Micromonosporaceae</taxon>
        <taxon>Rugosimonospora</taxon>
    </lineage>
</organism>
<dbReference type="InterPro" id="IPR036291">
    <property type="entry name" value="NAD(P)-bd_dom_sf"/>
</dbReference>
<dbReference type="SMART" id="SM01294">
    <property type="entry name" value="PKS_PP_betabranch"/>
    <property type="match status" value="2"/>
</dbReference>
<name>A0ABP9SVB4_9ACTN</name>
<dbReference type="InterPro" id="IPR036736">
    <property type="entry name" value="ACP-like_sf"/>
</dbReference>
<keyword evidence="3" id="KW-0808">Transferase</keyword>
<feature type="domain" description="Ketosynthase family 3 (KS3)" evidence="7">
    <location>
        <begin position="1534"/>
        <end position="1959"/>
    </location>
</feature>
<comment type="caution">
    <text evidence="8">The sequence shown here is derived from an EMBL/GenBank/DDBJ whole genome shotgun (WGS) entry which is preliminary data.</text>
</comment>
<feature type="region of interest" description="Disordered" evidence="5">
    <location>
        <begin position="2919"/>
        <end position="2940"/>
    </location>
</feature>
<keyword evidence="4" id="KW-0012">Acyltransferase</keyword>
<dbReference type="SUPFAM" id="SSF52151">
    <property type="entry name" value="FabD/lysophospholipase-like"/>
    <property type="match status" value="2"/>
</dbReference>
<dbReference type="Pfam" id="PF02801">
    <property type="entry name" value="Ketoacyl-synt_C"/>
    <property type="match status" value="2"/>
</dbReference>
<evidence type="ECO:0008006" key="10">
    <source>
        <dbReference type="Google" id="ProtNLM"/>
    </source>
</evidence>
<dbReference type="InterPro" id="IPR014030">
    <property type="entry name" value="Ketoacyl_synth_N"/>
</dbReference>
<dbReference type="Proteomes" id="UP001501570">
    <property type="component" value="Unassembled WGS sequence"/>
</dbReference>
<feature type="domain" description="Carrier" evidence="6">
    <location>
        <begin position="2958"/>
        <end position="3033"/>
    </location>
</feature>
<dbReference type="InterPro" id="IPR013968">
    <property type="entry name" value="PKS_KR"/>
</dbReference>
<accession>A0ABP9SVB4</accession>
<dbReference type="InterPro" id="IPR001227">
    <property type="entry name" value="Ac_transferase_dom_sf"/>
</dbReference>